<name>A0A081BYF8_VECG1</name>
<keyword evidence="9" id="KW-1185">Reference proteome</keyword>
<dbReference type="eggNOG" id="COG2885">
    <property type="taxonomic scope" value="Bacteria"/>
</dbReference>
<dbReference type="HOGENOM" id="CLU_629558_0_0_0"/>
<dbReference type="PANTHER" id="PTHR30329">
    <property type="entry name" value="STATOR ELEMENT OF FLAGELLAR MOTOR COMPLEX"/>
    <property type="match status" value="1"/>
</dbReference>
<dbReference type="InterPro" id="IPR036737">
    <property type="entry name" value="OmpA-like_sf"/>
</dbReference>
<keyword evidence="6" id="KW-0732">Signal</keyword>
<dbReference type="EMBL" id="DF820466">
    <property type="protein sequence ID" value="GAK57363.1"/>
    <property type="molecule type" value="Genomic_DNA"/>
</dbReference>
<dbReference type="AlphaFoldDB" id="A0A081BYF8"/>
<reference evidence="8" key="1">
    <citation type="journal article" date="2015" name="PeerJ">
        <title>First genomic representation of candidate bacterial phylum KSB3 points to enhanced environmental sensing as a trigger of wastewater bulking.</title>
        <authorList>
            <person name="Sekiguchi Y."/>
            <person name="Ohashi A."/>
            <person name="Parks D.H."/>
            <person name="Yamauchi T."/>
            <person name="Tyson G.W."/>
            <person name="Hugenholtz P."/>
        </authorList>
    </citation>
    <scope>NUCLEOTIDE SEQUENCE [LARGE SCALE GENOMIC DNA]</scope>
</reference>
<dbReference type="PRINTS" id="PR01021">
    <property type="entry name" value="OMPADOMAIN"/>
</dbReference>
<gene>
    <name evidence="8" type="ORF">U27_04330</name>
</gene>
<feature type="domain" description="OmpA-like" evidence="7">
    <location>
        <begin position="318"/>
        <end position="435"/>
    </location>
</feature>
<feature type="compositionally biased region" description="Polar residues" evidence="5">
    <location>
        <begin position="236"/>
        <end position="257"/>
    </location>
</feature>
<sequence length="435" mass="49101">MHVSRIQPIFLMVIMSILLLTLAFPAIAQQVPATDLRESPRDDTTQKVTPVSQTTINIEVWLNKQCSAAFYPGEKAVIYFRTDADGYATLYDIDTQGKVLVIFPNRETPDNFVKAGQIYEIPAQQADYDLIVEGPEGIEYIEAVASTDAYYRWNHNEGEPRWLQDWGLKGRKLEAGSSQPQETMTAYKQSPEYQNLPKDMGMAGLQSLSHNLQLSQILREQIQSKLIVRPRETEQSTRTPQTGTTQPEGKVQPVSQQPLRNYSTATCYMYIVDQAPVSAPAPQPTQPLASNIPSGEEYLRQQEREFQQIPSVNLQRQGERLIVELPGRVLFDSGSSFLRSESRQDLSQVADVLLRYPDTQIMVMGHTDSIGNEQTNQRLSEARAKSVADFLIFQGVTPARINWIGYGEVMPIASNSTEAGRQRNRRVELEIRYAQ</sequence>
<dbReference type="Proteomes" id="UP000030661">
    <property type="component" value="Unassembled WGS sequence"/>
</dbReference>
<proteinExistence type="predicted"/>
<dbReference type="PROSITE" id="PS51123">
    <property type="entry name" value="OMPA_2"/>
    <property type="match status" value="1"/>
</dbReference>
<dbReference type="PANTHER" id="PTHR30329:SF21">
    <property type="entry name" value="LIPOPROTEIN YIAD-RELATED"/>
    <property type="match status" value="1"/>
</dbReference>
<keyword evidence="2 4" id="KW-0472">Membrane</keyword>
<dbReference type="SUPFAM" id="SSF103088">
    <property type="entry name" value="OmpA-like"/>
    <property type="match status" value="1"/>
</dbReference>
<evidence type="ECO:0000256" key="1">
    <source>
        <dbReference type="ARBA" id="ARBA00004442"/>
    </source>
</evidence>
<protein>
    <submittedName>
        <fullName evidence="8">OmpA/MotB domain protein</fullName>
    </submittedName>
</protein>
<evidence type="ECO:0000256" key="3">
    <source>
        <dbReference type="ARBA" id="ARBA00023237"/>
    </source>
</evidence>
<evidence type="ECO:0000313" key="9">
    <source>
        <dbReference type="Proteomes" id="UP000030661"/>
    </source>
</evidence>
<evidence type="ECO:0000256" key="4">
    <source>
        <dbReference type="PROSITE-ProRule" id="PRU00473"/>
    </source>
</evidence>
<evidence type="ECO:0000256" key="6">
    <source>
        <dbReference type="SAM" id="SignalP"/>
    </source>
</evidence>
<dbReference type="eggNOG" id="COG1470">
    <property type="taxonomic scope" value="Bacteria"/>
</dbReference>
<dbReference type="CDD" id="cd07185">
    <property type="entry name" value="OmpA_C-like"/>
    <property type="match status" value="1"/>
</dbReference>
<dbReference type="STRING" id="1499967.U27_04330"/>
<feature type="signal peptide" evidence="6">
    <location>
        <begin position="1"/>
        <end position="28"/>
    </location>
</feature>
<dbReference type="Gene3D" id="3.30.1330.60">
    <property type="entry name" value="OmpA-like domain"/>
    <property type="match status" value="1"/>
</dbReference>
<dbReference type="GO" id="GO:0009279">
    <property type="term" value="C:cell outer membrane"/>
    <property type="evidence" value="ECO:0007669"/>
    <property type="project" value="UniProtKB-SubCell"/>
</dbReference>
<feature type="region of interest" description="Disordered" evidence="5">
    <location>
        <begin position="228"/>
        <end position="257"/>
    </location>
</feature>
<keyword evidence="3" id="KW-0998">Cell outer membrane</keyword>
<comment type="subcellular location">
    <subcellularLocation>
        <location evidence="1">Cell outer membrane</location>
    </subcellularLocation>
</comment>
<evidence type="ECO:0000256" key="2">
    <source>
        <dbReference type="ARBA" id="ARBA00023136"/>
    </source>
</evidence>
<dbReference type="InterPro" id="IPR006664">
    <property type="entry name" value="OMP_bac"/>
</dbReference>
<dbReference type="Pfam" id="PF00691">
    <property type="entry name" value="OmpA"/>
    <property type="match status" value="1"/>
</dbReference>
<dbReference type="Pfam" id="PF14326">
    <property type="entry name" value="DUF4384"/>
    <property type="match status" value="1"/>
</dbReference>
<organism evidence="8">
    <name type="scientific">Vecturithrix granuli</name>
    <dbReference type="NCBI Taxonomy" id="1499967"/>
    <lineage>
        <taxon>Bacteria</taxon>
        <taxon>Candidatus Moduliflexota</taxon>
        <taxon>Candidatus Vecturitrichia</taxon>
        <taxon>Candidatus Vecturitrichales</taxon>
        <taxon>Candidatus Vecturitrichaceae</taxon>
        <taxon>Candidatus Vecturithrix</taxon>
    </lineage>
</organism>
<dbReference type="InterPro" id="IPR006665">
    <property type="entry name" value="OmpA-like"/>
</dbReference>
<evidence type="ECO:0000256" key="5">
    <source>
        <dbReference type="SAM" id="MobiDB-lite"/>
    </source>
</evidence>
<feature type="chain" id="PRO_5001755390" evidence="6">
    <location>
        <begin position="29"/>
        <end position="435"/>
    </location>
</feature>
<dbReference type="InterPro" id="IPR050330">
    <property type="entry name" value="Bact_OuterMem_StrucFunc"/>
</dbReference>
<evidence type="ECO:0000313" key="8">
    <source>
        <dbReference type="EMBL" id="GAK57363.1"/>
    </source>
</evidence>
<accession>A0A081BYF8</accession>
<dbReference type="InterPro" id="IPR025493">
    <property type="entry name" value="DUF4384"/>
</dbReference>
<evidence type="ECO:0000259" key="7">
    <source>
        <dbReference type="PROSITE" id="PS51123"/>
    </source>
</evidence>